<dbReference type="SUPFAM" id="SSF53067">
    <property type="entry name" value="Actin-like ATPase domain"/>
    <property type="match status" value="2"/>
</dbReference>
<evidence type="ECO:0000313" key="4">
    <source>
        <dbReference type="EMBL" id="KAG2464831.1"/>
    </source>
</evidence>
<sequence>MRSQCAVHRVNKREQNSANTGLEHQRRTANMSASYLLIAVDFGTAYSGYCFSVDANHEATLTNKTYQTDTVVLFNENQEFVEFGENALAVYTKMQSSQACRFYFFQNFKMELYTQNITENLMISAKDGKQLPAIKVFSESLHYLKEHALSTVKANVPDFQFVPQDITWVLTVPAIWNNAAKEFMRRAAKEAGLIEDILSENLILALEPEAASLWCKQLPSTGFIKEHLEGSDELKVQQQPGTRYVVVDCGGGTVDITVHEVLEDGSLNELQKASGGGWGSFSVDEKFQNFLRELFGPVVWDIYELEYPSELQKMMHNFSIQKCTENNDIYIICPYNLAKLASAVQEISSFFNQVEGVYWNEGNIKLTYSKLASFFDESIKNIVRMIKEILDTPDININFILLVGGYASNGRLREAVRKEFSSQCKILCPCESQQATAKGAIMFGTDPKIIRSRVSPMTYGVSVCKPFDPNKHNPNMISVNKTGGDCYCTGLFQRLVEKGQPVNCDDVSEFMFFPVDVDQTEACFDFFATDQSDAMYINDPGVQKVGSFVLPMPDITLGRYRGIKMEVRFGLTEIKANATDLSSGESGKTEIKFILK</sequence>
<dbReference type="InterPro" id="IPR013126">
    <property type="entry name" value="Hsp_70_fam"/>
</dbReference>
<proteinExistence type="inferred from homology"/>
<dbReference type="InterPro" id="IPR043129">
    <property type="entry name" value="ATPase_NBD"/>
</dbReference>
<organism evidence="4 5">
    <name type="scientific">Polypterus senegalus</name>
    <name type="common">Senegal bichir</name>
    <dbReference type="NCBI Taxonomy" id="55291"/>
    <lineage>
        <taxon>Eukaryota</taxon>
        <taxon>Metazoa</taxon>
        <taxon>Chordata</taxon>
        <taxon>Craniata</taxon>
        <taxon>Vertebrata</taxon>
        <taxon>Euteleostomi</taxon>
        <taxon>Actinopterygii</taxon>
        <taxon>Polypteriformes</taxon>
        <taxon>Polypteridae</taxon>
        <taxon>Polypterus</taxon>
    </lineage>
</organism>
<accession>A0A8X8BR34</accession>
<evidence type="ECO:0000256" key="3">
    <source>
        <dbReference type="ARBA" id="ARBA00022840"/>
    </source>
</evidence>
<dbReference type="EMBL" id="JAATIS010002524">
    <property type="protein sequence ID" value="KAG2464831.1"/>
    <property type="molecule type" value="Genomic_DNA"/>
</dbReference>
<evidence type="ECO:0000256" key="1">
    <source>
        <dbReference type="ARBA" id="ARBA00007381"/>
    </source>
</evidence>
<protein>
    <submittedName>
        <fullName evidence="4">HS12A protein</fullName>
    </submittedName>
</protein>
<keyword evidence="3" id="KW-0067">ATP-binding</keyword>
<reference evidence="4 5" key="1">
    <citation type="journal article" date="2021" name="Cell">
        <title>Tracing the genetic footprints of vertebrate landing in non-teleost ray-finned fishes.</title>
        <authorList>
            <person name="Bi X."/>
            <person name="Wang K."/>
            <person name="Yang L."/>
            <person name="Pan H."/>
            <person name="Jiang H."/>
            <person name="Wei Q."/>
            <person name="Fang M."/>
            <person name="Yu H."/>
            <person name="Zhu C."/>
            <person name="Cai Y."/>
            <person name="He Y."/>
            <person name="Gan X."/>
            <person name="Zeng H."/>
            <person name="Yu D."/>
            <person name="Zhu Y."/>
            <person name="Jiang H."/>
            <person name="Qiu Q."/>
            <person name="Yang H."/>
            <person name="Zhang Y.E."/>
            <person name="Wang W."/>
            <person name="Zhu M."/>
            <person name="He S."/>
            <person name="Zhang G."/>
        </authorList>
    </citation>
    <scope>NUCLEOTIDE SEQUENCE [LARGE SCALE GENOMIC DNA]</scope>
    <source>
        <strain evidence="4">Bchr_013</strain>
    </source>
</reference>
<dbReference type="Proteomes" id="UP000886611">
    <property type="component" value="Unassembled WGS sequence"/>
</dbReference>
<dbReference type="Pfam" id="PF00012">
    <property type="entry name" value="HSP70"/>
    <property type="match status" value="1"/>
</dbReference>
<evidence type="ECO:0000256" key="2">
    <source>
        <dbReference type="ARBA" id="ARBA00022741"/>
    </source>
</evidence>
<feature type="non-terminal residue" evidence="4">
    <location>
        <position position="596"/>
    </location>
</feature>
<dbReference type="GO" id="GO:0005524">
    <property type="term" value="F:ATP binding"/>
    <property type="evidence" value="ECO:0007669"/>
    <property type="project" value="UniProtKB-KW"/>
</dbReference>
<dbReference type="CDD" id="cd10229">
    <property type="entry name" value="ASKHA_NBD_HSP70_HSPA12"/>
    <property type="match status" value="1"/>
</dbReference>
<dbReference type="AlphaFoldDB" id="A0A8X8BR34"/>
<dbReference type="PANTHER" id="PTHR14187:SF5">
    <property type="entry name" value="HEAT SHOCK 70 KDA PROTEIN 12A"/>
    <property type="match status" value="1"/>
</dbReference>
<keyword evidence="5" id="KW-1185">Reference proteome</keyword>
<keyword evidence="2" id="KW-0547">Nucleotide-binding</keyword>
<dbReference type="GO" id="GO:0140662">
    <property type="term" value="F:ATP-dependent protein folding chaperone"/>
    <property type="evidence" value="ECO:0007669"/>
    <property type="project" value="InterPro"/>
</dbReference>
<comment type="similarity">
    <text evidence="1">Belongs to the heat shock protein 70 family.</text>
</comment>
<gene>
    <name evidence="4" type="primary">Hspa12a_5</name>
    <name evidence="4" type="ORF">GTO96_0009863</name>
</gene>
<dbReference type="Gene3D" id="3.30.420.40">
    <property type="match status" value="1"/>
</dbReference>
<evidence type="ECO:0000313" key="5">
    <source>
        <dbReference type="Proteomes" id="UP000886611"/>
    </source>
</evidence>
<feature type="non-terminal residue" evidence="4">
    <location>
        <position position="1"/>
    </location>
</feature>
<comment type="caution">
    <text evidence="4">The sequence shown here is derived from an EMBL/GenBank/DDBJ whole genome shotgun (WGS) entry which is preliminary data.</text>
</comment>
<name>A0A8X8BR34_POLSE</name>
<dbReference type="PANTHER" id="PTHR14187">
    <property type="entry name" value="ALPHA KINASE/ELONGATION FACTOR 2 KINASE"/>
    <property type="match status" value="1"/>
</dbReference>